<gene>
    <name evidence="8" type="ORF">MCB1EB_1103</name>
</gene>
<feature type="transmembrane region" description="Helical" evidence="7">
    <location>
        <begin position="223"/>
        <end position="244"/>
    </location>
</feature>
<keyword evidence="6 7" id="KW-0472">Membrane</keyword>
<sequence length="429" mass="48065">METEHKTHWYKATWSKFYREFGFIKRCIYFLAKRSSEDRLAQVAGSLTFITVLALVPLLTVGLSIFTAFPLFASLQLELQNYFAERLMPAQISNQIFEYLNQFSANAKSLTTVGSVALIGTSIITLMTVEAEFNSIWRSHKPRPIVQRVLVYWAGITLGPILLGLSFSISSYLLSQSVLPLHTDVFASRWLIDSAPLVLSALAFTSLYLYLPNCHVRWRDALAGGIVAALAFEGAKRGFGFYIHQFPTYTAVYGAFAAVPIFLLWVYLSWLIILAGAMFTAALPVLRMRAIQRPRFVGSDMLDALAVLISLEVAREKDAIGCTTRDLIYIVQRDSENTKRLLAKLNTAGLIAKLQLNDAKQQWTLVTPAQHITLLTLFNLLLMDRPTLIAQLEHSALPIDHQKLSAALKNNRLDISLAELLNEPSYTCL</sequence>
<evidence type="ECO:0000313" key="8">
    <source>
        <dbReference type="EMBL" id="BBE09264.1"/>
    </source>
</evidence>
<keyword evidence="4 7" id="KW-0812">Transmembrane</keyword>
<evidence type="ECO:0000313" key="9">
    <source>
        <dbReference type="Proteomes" id="UP000282597"/>
    </source>
</evidence>
<reference evidence="8 9" key="1">
    <citation type="journal article" date="2018" name="Microbes Environ.">
        <title>Comparative Genomic Insights into Endofungal Lifestyles of Two Bacterial Endosymbionts, Mycoavidus cysteinexigens and Burkholderia rhizoxinica.</title>
        <authorList>
            <person name="Sharmin D."/>
            <person name="Guo Y."/>
            <person name="Nishizawa T."/>
            <person name="Ohshima S."/>
            <person name="Sato Y."/>
            <person name="Takashima Y."/>
            <person name="Narisawa K."/>
            <person name="Ohta H."/>
        </authorList>
    </citation>
    <scope>NUCLEOTIDE SEQUENCE [LARGE SCALE GENOMIC DNA]</scope>
    <source>
        <strain evidence="8 9">B1-EB</strain>
    </source>
</reference>
<keyword evidence="9" id="KW-1185">Reference proteome</keyword>
<evidence type="ECO:0000256" key="5">
    <source>
        <dbReference type="ARBA" id="ARBA00022989"/>
    </source>
</evidence>
<evidence type="ECO:0000256" key="4">
    <source>
        <dbReference type="ARBA" id="ARBA00022692"/>
    </source>
</evidence>
<dbReference type="GO" id="GO:0005886">
    <property type="term" value="C:plasma membrane"/>
    <property type="evidence" value="ECO:0007669"/>
    <property type="project" value="UniProtKB-SubCell"/>
</dbReference>
<feature type="transmembrane region" description="Helical" evidence="7">
    <location>
        <begin position="43"/>
        <end position="73"/>
    </location>
</feature>
<feature type="transmembrane region" description="Helical" evidence="7">
    <location>
        <begin position="194"/>
        <end position="211"/>
    </location>
</feature>
<evidence type="ECO:0000256" key="6">
    <source>
        <dbReference type="ARBA" id="ARBA00023136"/>
    </source>
</evidence>
<keyword evidence="5 7" id="KW-1133">Transmembrane helix</keyword>
<keyword evidence="2 7" id="KW-1003">Cell membrane</keyword>
<feature type="transmembrane region" description="Helical" evidence="7">
    <location>
        <begin position="109"/>
        <end position="129"/>
    </location>
</feature>
<dbReference type="InterPro" id="IPR017039">
    <property type="entry name" value="Virul_fac_BrkB"/>
</dbReference>
<dbReference type="NCBIfam" id="TIGR00765">
    <property type="entry name" value="yihY_not_rbn"/>
    <property type="match status" value="1"/>
</dbReference>
<feature type="transmembrane region" description="Helical" evidence="7">
    <location>
        <begin position="150"/>
        <end position="174"/>
    </location>
</feature>
<evidence type="ECO:0000256" key="3">
    <source>
        <dbReference type="ARBA" id="ARBA00022519"/>
    </source>
</evidence>
<dbReference type="PANTHER" id="PTHR30213:SF0">
    <property type="entry name" value="UPF0761 MEMBRANE PROTEIN YIHY"/>
    <property type="match status" value="1"/>
</dbReference>
<comment type="similarity">
    <text evidence="7">Belongs to the UPF0761 family.</text>
</comment>
<dbReference type="AlphaFoldDB" id="A0A2Z6EUZ0"/>
<dbReference type="HAMAP" id="MF_00672">
    <property type="entry name" value="UPF0761"/>
    <property type="match status" value="1"/>
</dbReference>
<proteinExistence type="inferred from homology"/>
<evidence type="ECO:0000256" key="2">
    <source>
        <dbReference type="ARBA" id="ARBA00022475"/>
    </source>
</evidence>
<dbReference type="InterPro" id="IPR023679">
    <property type="entry name" value="UPF0761_bac"/>
</dbReference>
<comment type="subcellular location">
    <subcellularLocation>
        <location evidence="1 7">Cell membrane</location>
        <topology evidence="1 7">Multi-pass membrane protein</topology>
    </subcellularLocation>
</comment>
<evidence type="ECO:0000256" key="7">
    <source>
        <dbReference type="HAMAP-Rule" id="MF_00672"/>
    </source>
</evidence>
<dbReference type="Pfam" id="PF03631">
    <property type="entry name" value="Virul_fac_BrkB"/>
    <property type="match status" value="1"/>
</dbReference>
<dbReference type="KEGG" id="mcys:MCB1EB_1103"/>
<protein>
    <recommendedName>
        <fullName evidence="7">UPF0761 membrane protein MCB1EB_1103</fullName>
    </recommendedName>
</protein>
<dbReference type="Proteomes" id="UP000282597">
    <property type="component" value="Chromosome"/>
</dbReference>
<dbReference type="PANTHER" id="PTHR30213">
    <property type="entry name" value="INNER MEMBRANE PROTEIN YHJD"/>
    <property type="match status" value="1"/>
</dbReference>
<accession>A0A2Z6EUZ0</accession>
<dbReference type="RefSeq" id="WP_052393641.1">
    <property type="nucleotide sequence ID" value="NZ_AP018150.1"/>
</dbReference>
<dbReference type="EMBL" id="AP018150">
    <property type="protein sequence ID" value="BBE09264.1"/>
    <property type="molecule type" value="Genomic_DNA"/>
</dbReference>
<name>A0A2Z6EUZ0_9BURK</name>
<feature type="transmembrane region" description="Helical" evidence="7">
    <location>
        <begin position="264"/>
        <end position="286"/>
    </location>
</feature>
<keyword evidence="3" id="KW-0997">Cell inner membrane</keyword>
<organism evidence="8 9">
    <name type="scientific">Mycoavidus cysteinexigens</name>
    <dbReference type="NCBI Taxonomy" id="1553431"/>
    <lineage>
        <taxon>Bacteria</taxon>
        <taxon>Pseudomonadati</taxon>
        <taxon>Pseudomonadota</taxon>
        <taxon>Betaproteobacteria</taxon>
        <taxon>Burkholderiales</taxon>
        <taxon>Burkholderiaceae</taxon>
        <taxon>Mycoavidus</taxon>
    </lineage>
</organism>
<evidence type="ECO:0000256" key="1">
    <source>
        <dbReference type="ARBA" id="ARBA00004651"/>
    </source>
</evidence>